<keyword evidence="2" id="KW-1185">Reference proteome</keyword>
<reference evidence="1 2" key="1">
    <citation type="submission" date="2022-08" db="EMBL/GenBank/DDBJ databases">
        <title>Reclassification of Massilia species as members of the genera Telluria, Duganella, Pseudoduganella, Mokoshia gen. nov. and Zemynaea gen. nov. using orthogonal and non-orthogonal genome-based approaches.</title>
        <authorList>
            <person name="Bowman J.P."/>
        </authorList>
    </citation>
    <scope>NUCLEOTIDE SEQUENCE [LARGE SCALE GENOMIC DNA]</scope>
    <source>
        <strain evidence="1 2">JCM 31606</strain>
    </source>
</reference>
<evidence type="ECO:0000313" key="1">
    <source>
        <dbReference type="EMBL" id="MCS0657514.1"/>
    </source>
</evidence>
<dbReference type="RefSeq" id="WP_258810654.1">
    <property type="nucleotide sequence ID" value="NZ_JANUGU010000001.1"/>
</dbReference>
<evidence type="ECO:0000313" key="2">
    <source>
        <dbReference type="Proteomes" id="UP001204621"/>
    </source>
</evidence>
<comment type="caution">
    <text evidence="1">The sequence shown here is derived from an EMBL/GenBank/DDBJ whole genome shotgun (WGS) entry which is preliminary data.</text>
</comment>
<dbReference type="Proteomes" id="UP001204621">
    <property type="component" value="Unassembled WGS sequence"/>
</dbReference>
<organism evidence="1 2">
    <name type="scientific">Massilia terrae</name>
    <dbReference type="NCBI Taxonomy" id="1811224"/>
    <lineage>
        <taxon>Bacteria</taxon>
        <taxon>Pseudomonadati</taxon>
        <taxon>Pseudomonadota</taxon>
        <taxon>Betaproteobacteria</taxon>
        <taxon>Burkholderiales</taxon>
        <taxon>Oxalobacteraceae</taxon>
        <taxon>Telluria group</taxon>
        <taxon>Massilia</taxon>
    </lineage>
</organism>
<sequence length="159" mass="18727">MSSAPREVFWHVYIPYEVFVDVCHYMTEIGYKRTIGDLTGTVLREWPLESRRKGKAGGSQMRPITSGYQWKRLFLPEGTMLRTVFKHRSYVAQLNGDQLLYEGEAMTPTDFANMHGGARRNAWRNLWLLFPAEHEWKLADDCRSTRPSRTIRKDEDVWR</sequence>
<evidence type="ECO:0008006" key="3">
    <source>
        <dbReference type="Google" id="ProtNLM"/>
    </source>
</evidence>
<dbReference type="EMBL" id="JANUGU010000001">
    <property type="protein sequence ID" value="MCS0657514.1"/>
    <property type="molecule type" value="Genomic_DNA"/>
</dbReference>
<proteinExistence type="predicted"/>
<gene>
    <name evidence="1" type="ORF">NX778_05485</name>
</gene>
<name>A0ABT2CUJ5_9BURK</name>
<protein>
    <recommendedName>
        <fullName evidence="3">HNH endonuclease</fullName>
    </recommendedName>
</protein>
<accession>A0ABT2CUJ5</accession>